<dbReference type="EMBL" id="CP023344">
    <property type="protein sequence ID" value="ATC63852.1"/>
    <property type="molecule type" value="Genomic_DNA"/>
</dbReference>
<keyword evidence="2" id="KW-1185">Reference proteome</keyword>
<dbReference type="RefSeq" id="WP_096055484.1">
    <property type="nucleotide sequence ID" value="NZ_CP023344.1"/>
</dbReference>
<protein>
    <submittedName>
        <fullName evidence="1">Uncharacterized protein</fullName>
    </submittedName>
</protein>
<dbReference type="Proteomes" id="UP000217265">
    <property type="component" value="Chromosome"/>
</dbReference>
<gene>
    <name evidence="1" type="ORF">CMV30_07775</name>
</gene>
<dbReference type="OrthoDB" id="263363at2"/>
<name>A0A290QIZ2_9BACT</name>
<organism evidence="1 2">
    <name type="scientific">Nibricoccus aquaticus</name>
    <dbReference type="NCBI Taxonomy" id="2576891"/>
    <lineage>
        <taxon>Bacteria</taxon>
        <taxon>Pseudomonadati</taxon>
        <taxon>Verrucomicrobiota</taxon>
        <taxon>Opitutia</taxon>
        <taxon>Opitutales</taxon>
        <taxon>Opitutaceae</taxon>
        <taxon>Nibricoccus</taxon>
    </lineage>
</organism>
<dbReference type="AlphaFoldDB" id="A0A290QIZ2"/>
<evidence type="ECO:0000313" key="2">
    <source>
        <dbReference type="Proteomes" id="UP000217265"/>
    </source>
</evidence>
<dbReference type="KEGG" id="vbh:CMV30_07775"/>
<sequence>MIFREQKPVPVEKLTEVLLRKHPVWEFCNDDEAGETLVRPVKKLPITSADSRLLACELQLADGSRLFGFFGNLSLNKKDRNQHFLTLSVFVNGSIEHLARYHDYDFEDHGPSWLAKKLRKKEEEIFPISYDLSASVKGDADCVRGSIPREPKTKLSRSEIIQLAVSG</sequence>
<evidence type="ECO:0000313" key="1">
    <source>
        <dbReference type="EMBL" id="ATC63852.1"/>
    </source>
</evidence>
<reference evidence="1 2" key="1">
    <citation type="submission" date="2017-09" db="EMBL/GenBank/DDBJ databases">
        <title>Complete genome sequence of Verrucomicrobial strain HZ-65, isolated from freshwater.</title>
        <authorList>
            <person name="Choi A."/>
        </authorList>
    </citation>
    <scope>NUCLEOTIDE SEQUENCE [LARGE SCALE GENOMIC DNA]</scope>
    <source>
        <strain evidence="1 2">HZ-65</strain>
    </source>
</reference>
<accession>A0A290QIZ2</accession>
<proteinExistence type="predicted"/>